<feature type="domain" description="DUF3645" evidence="7">
    <location>
        <begin position="191"/>
        <end position="221"/>
    </location>
</feature>
<dbReference type="AlphaFoldDB" id="A0A8S2ZQU3"/>
<protein>
    <recommendedName>
        <fullName evidence="2">ubiquitinyl hydrolase 1</fullName>
        <ecNumber evidence="2">3.4.19.12</ecNumber>
    </recommendedName>
</protein>
<dbReference type="InterPro" id="IPR051346">
    <property type="entry name" value="OTU_Deubiquitinase"/>
</dbReference>
<reference evidence="8" key="1">
    <citation type="submission" date="2021-02" db="EMBL/GenBank/DDBJ databases">
        <authorList>
            <person name="Nowell W R."/>
        </authorList>
    </citation>
    <scope>NUCLEOTIDE SEQUENCE</scope>
</reference>
<keyword evidence="3" id="KW-0645">Protease</keyword>
<keyword evidence="4" id="KW-0833">Ubl conjugation pathway</keyword>
<comment type="catalytic activity">
    <reaction evidence="1">
        <text>Thiol-dependent hydrolysis of ester, thioester, amide, peptide and isopeptide bonds formed by the C-terminal Gly of ubiquitin (a 76-residue protein attached to proteins as an intracellular targeting signal).</text>
        <dbReference type="EC" id="3.4.19.12"/>
    </reaction>
</comment>
<evidence type="ECO:0000256" key="6">
    <source>
        <dbReference type="ARBA" id="ARBA00022807"/>
    </source>
</evidence>
<dbReference type="Pfam" id="PF12359">
    <property type="entry name" value="DUF3645"/>
    <property type="match status" value="1"/>
</dbReference>
<keyword evidence="6" id="KW-0788">Thiol protease</keyword>
<dbReference type="Proteomes" id="UP000681720">
    <property type="component" value="Unassembled WGS sequence"/>
</dbReference>
<organism evidence="8 9">
    <name type="scientific">Rotaria magnacalcarata</name>
    <dbReference type="NCBI Taxonomy" id="392030"/>
    <lineage>
        <taxon>Eukaryota</taxon>
        <taxon>Metazoa</taxon>
        <taxon>Spiralia</taxon>
        <taxon>Gnathifera</taxon>
        <taxon>Rotifera</taxon>
        <taxon>Eurotatoria</taxon>
        <taxon>Bdelloidea</taxon>
        <taxon>Philodinida</taxon>
        <taxon>Philodinidae</taxon>
        <taxon>Rotaria</taxon>
    </lineage>
</organism>
<accession>A0A8S2ZQU3</accession>
<evidence type="ECO:0000313" key="8">
    <source>
        <dbReference type="EMBL" id="CAF4653742.1"/>
    </source>
</evidence>
<comment type="caution">
    <text evidence="8">The sequence shown here is derived from an EMBL/GenBank/DDBJ whole genome shotgun (WGS) entry which is preliminary data.</text>
</comment>
<evidence type="ECO:0000313" key="9">
    <source>
        <dbReference type="Proteomes" id="UP000681720"/>
    </source>
</evidence>
<dbReference type="EC" id="3.4.19.12" evidence="2"/>
<name>A0A8S2ZQU3_9BILA</name>
<dbReference type="PANTHER" id="PTHR13367">
    <property type="entry name" value="UBIQUITIN THIOESTERASE"/>
    <property type="match status" value="1"/>
</dbReference>
<gene>
    <name evidence="8" type="ORF">GIL414_LOCUS41177</name>
</gene>
<evidence type="ECO:0000256" key="1">
    <source>
        <dbReference type="ARBA" id="ARBA00000707"/>
    </source>
</evidence>
<dbReference type="EMBL" id="CAJOBJ010116007">
    <property type="protein sequence ID" value="CAF4653742.1"/>
    <property type="molecule type" value="Genomic_DNA"/>
</dbReference>
<evidence type="ECO:0000256" key="4">
    <source>
        <dbReference type="ARBA" id="ARBA00022786"/>
    </source>
</evidence>
<sequence>MQKKSFNYVASGSRLERVKFFDILDESDEILSHGKELNYTLEAAKPLDGDLIRWEIPFLLFRIIFCEKQIDFQPVSGISGGIPLVCFVKHEYFQLHIKPKLCQEICKILLQNFCEKQTFIKNDEGEWYGSYEELIEGKCLFKEDKIIKLLKCRSIDMLNSFLLAKGWLSHELLYHVISYHYRVEYRLSEKNDKEIAILFREKDLPTENSEFSHLDIMIGFTILSCLYRGLNLKQIKDGLIKLKMDPKRDKNMLLRTWVKENEEFPSWLNSFTTLDLENENTIEKAHIYLSRNFSFIEYYLSGIITEMTNFDVSKYLIKNIDKKFDGIVYFCDRTSKIRVILSHEQCIPLSACHIDNKKLFVYLDEVHTRGTDLKLPLTAREIVTLGKNMNKDKLMRAVMRLRDLDFKQSRVWVGCRYGCSKKNSHPHPYLEVLYQ</sequence>
<keyword evidence="5" id="KW-0378">Hydrolase</keyword>
<evidence type="ECO:0000259" key="7">
    <source>
        <dbReference type="Pfam" id="PF12359"/>
    </source>
</evidence>
<evidence type="ECO:0000256" key="2">
    <source>
        <dbReference type="ARBA" id="ARBA00012759"/>
    </source>
</evidence>
<dbReference type="InterPro" id="IPR022105">
    <property type="entry name" value="DUF3645"/>
</dbReference>
<dbReference type="GO" id="GO:0006508">
    <property type="term" value="P:proteolysis"/>
    <property type="evidence" value="ECO:0007669"/>
    <property type="project" value="UniProtKB-KW"/>
</dbReference>
<proteinExistence type="predicted"/>
<dbReference type="GO" id="GO:0004843">
    <property type="term" value="F:cysteine-type deubiquitinase activity"/>
    <property type="evidence" value="ECO:0007669"/>
    <property type="project" value="UniProtKB-EC"/>
</dbReference>
<evidence type="ECO:0000256" key="5">
    <source>
        <dbReference type="ARBA" id="ARBA00022801"/>
    </source>
</evidence>
<feature type="non-terminal residue" evidence="8">
    <location>
        <position position="1"/>
    </location>
</feature>
<evidence type="ECO:0000256" key="3">
    <source>
        <dbReference type="ARBA" id="ARBA00022670"/>
    </source>
</evidence>